<dbReference type="Proteomes" id="UP000077202">
    <property type="component" value="Unassembled WGS sequence"/>
</dbReference>
<feature type="compositionally biased region" description="Low complexity" evidence="1">
    <location>
        <begin position="50"/>
        <end position="62"/>
    </location>
</feature>
<sequence>MDDYHKFARKYDVEIDALKRHWYPNYMSFTQGGIDTSGGASDVVTNGGASSSTSEETRSGTSTPFTNGVLVERLVKILEAVVVKQLLEVSRAILANVPVVRLVETLAVISIAPPLAAWMELLLACLHLAQSRSSSRATFCECGNVIAASAKISKDTVGEQPLTPALEDEVT</sequence>
<evidence type="ECO:0000313" key="3">
    <source>
        <dbReference type="Proteomes" id="UP000077202"/>
    </source>
</evidence>
<keyword evidence="3" id="KW-1185">Reference proteome</keyword>
<protein>
    <submittedName>
        <fullName evidence="2">Uncharacterized protein</fullName>
    </submittedName>
</protein>
<comment type="caution">
    <text evidence="2">The sequence shown here is derived from an EMBL/GenBank/DDBJ whole genome shotgun (WGS) entry which is preliminary data.</text>
</comment>
<evidence type="ECO:0000313" key="2">
    <source>
        <dbReference type="EMBL" id="OAE18241.1"/>
    </source>
</evidence>
<dbReference type="EMBL" id="LVLJ01004096">
    <property type="protein sequence ID" value="OAE18241.1"/>
    <property type="molecule type" value="Genomic_DNA"/>
</dbReference>
<accession>A0A176VD55</accession>
<evidence type="ECO:0000256" key="1">
    <source>
        <dbReference type="SAM" id="MobiDB-lite"/>
    </source>
</evidence>
<dbReference type="AlphaFoldDB" id="A0A176VD55"/>
<reference evidence="2" key="1">
    <citation type="submission" date="2016-03" db="EMBL/GenBank/DDBJ databases">
        <title>Mechanisms controlling the formation of the plant cell surface in tip-growing cells are functionally conserved among land plants.</title>
        <authorList>
            <person name="Honkanen S."/>
            <person name="Jones V.A."/>
            <person name="Morieri G."/>
            <person name="Champion C."/>
            <person name="Hetherington A.J."/>
            <person name="Kelly S."/>
            <person name="Saint-Marcoux D."/>
            <person name="Proust H."/>
            <person name="Prescott H."/>
            <person name="Dolan L."/>
        </authorList>
    </citation>
    <scope>NUCLEOTIDE SEQUENCE [LARGE SCALE GENOMIC DNA]</scope>
    <source>
        <tissue evidence="2">Whole gametophyte</tissue>
    </source>
</reference>
<feature type="region of interest" description="Disordered" evidence="1">
    <location>
        <begin position="40"/>
        <end position="62"/>
    </location>
</feature>
<proteinExistence type="predicted"/>
<name>A0A176VD55_MARPO</name>
<gene>
    <name evidence="2" type="ORF">AXG93_1106s1000</name>
</gene>
<organism evidence="2 3">
    <name type="scientific">Marchantia polymorpha subsp. ruderalis</name>
    <dbReference type="NCBI Taxonomy" id="1480154"/>
    <lineage>
        <taxon>Eukaryota</taxon>
        <taxon>Viridiplantae</taxon>
        <taxon>Streptophyta</taxon>
        <taxon>Embryophyta</taxon>
        <taxon>Marchantiophyta</taxon>
        <taxon>Marchantiopsida</taxon>
        <taxon>Marchantiidae</taxon>
        <taxon>Marchantiales</taxon>
        <taxon>Marchantiaceae</taxon>
        <taxon>Marchantia</taxon>
    </lineage>
</organism>